<organism evidence="1">
    <name type="scientific">Fusarium oxysporum f. sp. vasinfectum 25433</name>
    <dbReference type="NCBI Taxonomy" id="1089449"/>
    <lineage>
        <taxon>Eukaryota</taxon>
        <taxon>Fungi</taxon>
        <taxon>Dikarya</taxon>
        <taxon>Ascomycota</taxon>
        <taxon>Pezizomycotina</taxon>
        <taxon>Sordariomycetes</taxon>
        <taxon>Hypocreomycetidae</taxon>
        <taxon>Hypocreales</taxon>
        <taxon>Nectriaceae</taxon>
        <taxon>Fusarium</taxon>
        <taxon>Fusarium oxysporum species complex</taxon>
    </lineage>
</organism>
<dbReference type="HOGENOM" id="CLU_1796548_0_0_1"/>
<dbReference type="Proteomes" id="UP000030701">
    <property type="component" value="Unassembled WGS sequence"/>
</dbReference>
<reference evidence="1" key="1">
    <citation type="submission" date="2011-11" db="EMBL/GenBank/DDBJ databases">
        <title>The Genome Sequence of Fusarium oxysporum Cotton.</title>
        <authorList>
            <consortium name="The Broad Institute Genome Sequencing Platform"/>
            <person name="Ma L.-J."/>
            <person name="Gale L.R."/>
            <person name="Schwartz D.C."/>
            <person name="Zhou S."/>
            <person name="Corby-Kistler H."/>
            <person name="Young S.K."/>
            <person name="Zeng Q."/>
            <person name="Gargeya S."/>
            <person name="Fitzgerald M."/>
            <person name="Haas B."/>
            <person name="Abouelleil A."/>
            <person name="Alvarado L."/>
            <person name="Arachchi H.M."/>
            <person name="Berlin A."/>
            <person name="Brown A."/>
            <person name="Chapman S.B."/>
            <person name="Chen Z."/>
            <person name="Dunbar C."/>
            <person name="Freedman E."/>
            <person name="Gearin G."/>
            <person name="Goldberg J."/>
            <person name="Griggs A."/>
            <person name="Gujja S."/>
            <person name="Heiman D."/>
            <person name="Howarth C."/>
            <person name="Larson L."/>
            <person name="Lui A."/>
            <person name="MacDonald P.J.P."/>
            <person name="Montmayeur A."/>
            <person name="Murphy C."/>
            <person name="Neiman D."/>
            <person name="Pearson M."/>
            <person name="Priest M."/>
            <person name="Roberts A."/>
            <person name="Saif S."/>
            <person name="Shea T."/>
            <person name="Shenoy N."/>
            <person name="Sisk P."/>
            <person name="Stolte C."/>
            <person name="Sykes S."/>
            <person name="Wortman J."/>
            <person name="Nusbaum C."/>
            <person name="Birren B."/>
        </authorList>
    </citation>
    <scope>NUCLEOTIDE SEQUENCE [LARGE SCALE GENOMIC DNA]</scope>
    <source>
        <strain evidence="1">25433</strain>
    </source>
</reference>
<sequence>MKGFGNTRIEVSGVMMEMKAEKYENHIKNGTMLFKLKIDRNGGAIAFVDDFTTWVSQPTAQSNQRGIQAVIDKALDRERWNGATFEVEKTTIIHFTRYTGRTGSEPFTTKDERGSPKDQVNILGVIVNSRIHYEQHIVRGKRPR</sequence>
<protein>
    <submittedName>
        <fullName evidence="1">Uncharacterized protein</fullName>
    </submittedName>
</protein>
<accession>X0KKW5</accession>
<proteinExistence type="predicted"/>
<reference evidence="1" key="2">
    <citation type="submission" date="2012-05" db="EMBL/GenBank/DDBJ databases">
        <title>The Genome Annotation of Fusarium oxysporum Cotton.</title>
        <authorList>
            <consortium name="The Broad Institute Genomics Platform"/>
            <person name="Ma L.-J."/>
            <person name="Corby-Kistler H."/>
            <person name="Broz K."/>
            <person name="Gale L.R."/>
            <person name="Jonkers W."/>
            <person name="O'Donnell K."/>
            <person name="Ploetz R."/>
            <person name="Steinberg C."/>
            <person name="Schwartz D.C."/>
            <person name="VanEtten H."/>
            <person name="Zhou S."/>
            <person name="Young S.K."/>
            <person name="Zeng Q."/>
            <person name="Gargeya S."/>
            <person name="Fitzgerald M."/>
            <person name="Abouelleil A."/>
            <person name="Alvarado L."/>
            <person name="Chapman S.B."/>
            <person name="Gainer-Dewar J."/>
            <person name="Goldberg J."/>
            <person name="Griggs A."/>
            <person name="Gujja S."/>
            <person name="Hansen M."/>
            <person name="Howarth C."/>
            <person name="Imamovic A."/>
            <person name="Ireland A."/>
            <person name="Larimer J."/>
            <person name="McCowan C."/>
            <person name="Murphy C."/>
            <person name="Pearson M."/>
            <person name="Poon T.W."/>
            <person name="Priest M."/>
            <person name="Roberts A."/>
            <person name="Saif S."/>
            <person name="Shea T."/>
            <person name="Sykes S."/>
            <person name="Wortman J."/>
            <person name="Nusbaum C."/>
            <person name="Birren B."/>
        </authorList>
    </citation>
    <scope>NUCLEOTIDE SEQUENCE</scope>
    <source>
        <strain evidence="1">25433</strain>
    </source>
</reference>
<gene>
    <name evidence="1" type="ORF">FOTG_17336</name>
</gene>
<name>X0KKW5_FUSOX</name>
<dbReference type="OrthoDB" id="5244787at2759"/>
<dbReference type="AlphaFoldDB" id="X0KKW5"/>
<evidence type="ECO:0000313" key="1">
    <source>
        <dbReference type="EMBL" id="EXM14264.1"/>
    </source>
</evidence>
<dbReference type="EMBL" id="JH658072">
    <property type="protein sequence ID" value="EXM14264.1"/>
    <property type="molecule type" value="Genomic_DNA"/>
</dbReference>